<accession>A0A4Q7NHU5</accession>
<dbReference type="Gene3D" id="3.40.190.150">
    <property type="entry name" value="Bordetella uptake gene, domain 1"/>
    <property type="match status" value="1"/>
</dbReference>
<dbReference type="Gene3D" id="3.40.190.10">
    <property type="entry name" value="Periplasmic binding protein-like II"/>
    <property type="match status" value="1"/>
</dbReference>
<gene>
    <name evidence="3" type="ORF">EV675_0460</name>
</gene>
<sequence>MSMYRVAAAVLALSCAAGAQAASFPSRMIHLVVPFPPGGVADLVTRTVGQKVAQDIGQPVVVDNKPGASGIIGAEHVARAAPDGYTLLVANLPVMSINELQYSDLPYSASRDFTPVVMLADQPYIIAAKPGLPAADLAAFIRLAKQKPGALTFGSASSSTYLAGELFNARAGTRMTHVPYKGSAPAINDLLGGHIDLLLDPVITLLPHARAGKIQALAVTSPTRIEIAPEIPTYKEAGLEGLDITSWQGIVAPAATPREVVEALNAAFNRALKSPEVAARLKEQGVSVKGGSAAQFAAFVEAENQRWAKLAREVGFKPTKR</sequence>
<dbReference type="OrthoDB" id="5171643at2"/>
<comment type="similarity">
    <text evidence="1">Belongs to the UPF0065 (bug) family.</text>
</comment>
<keyword evidence="2" id="KW-0732">Signal</keyword>
<comment type="caution">
    <text evidence="3">The sequence shown here is derived from an EMBL/GenBank/DDBJ whole genome shotgun (WGS) entry which is preliminary data.</text>
</comment>
<dbReference type="PANTHER" id="PTHR42928">
    <property type="entry name" value="TRICARBOXYLATE-BINDING PROTEIN"/>
    <property type="match status" value="1"/>
</dbReference>
<feature type="chain" id="PRO_5021022419" evidence="2">
    <location>
        <begin position="22"/>
        <end position="321"/>
    </location>
</feature>
<keyword evidence="4" id="KW-1185">Reference proteome</keyword>
<dbReference type="RefSeq" id="WP_130355809.1">
    <property type="nucleotide sequence ID" value="NZ_SGXC01000001.1"/>
</dbReference>
<proteinExistence type="inferred from homology"/>
<dbReference type="PIRSF" id="PIRSF017082">
    <property type="entry name" value="YflP"/>
    <property type="match status" value="1"/>
</dbReference>
<dbReference type="CDD" id="cd13578">
    <property type="entry name" value="PBP2_Bug27"/>
    <property type="match status" value="1"/>
</dbReference>
<dbReference type="InterPro" id="IPR005064">
    <property type="entry name" value="BUG"/>
</dbReference>
<dbReference type="Proteomes" id="UP000292445">
    <property type="component" value="Unassembled WGS sequence"/>
</dbReference>
<evidence type="ECO:0000313" key="4">
    <source>
        <dbReference type="Proteomes" id="UP000292445"/>
    </source>
</evidence>
<reference evidence="3 4" key="1">
    <citation type="submission" date="2019-02" db="EMBL/GenBank/DDBJ databases">
        <title>Genomic Encyclopedia of Type Strains, Phase IV (KMG-IV): sequencing the most valuable type-strain genomes for metagenomic binning, comparative biology and taxonomic classification.</title>
        <authorList>
            <person name="Goeker M."/>
        </authorList>
    </citation>
    <scope>NUCLEOTIDE SEQUENCE [LARGE SCALE GENOMIC DNA]</scope>
    <source>
        <strain evidence="3 4">K24</strain>
    </source>
</reference>
<evidence type="ECO:0000256" key="1">
    <source>
        <dbReference type="ARBA" id="ARBA00006987"/>
    </source>
</evidence>
<keyword evidence="3" id="KW-0675">Receptor</keyword>
<feature type="signal peptide" evidence="2">
    <location>
        <begin position="1"/>
        <end position="21"/>
    </location>
</feature>
<evidence type="ECO:0000313" key="3">
    <source>
        <dbReference type="EMBL" id="RZS84443.1"/>
    </source>
</evidence>
<evidence type="ECO:0000256" key="2">
    <source>
        <dbReference type="SAM" id="SignalP"/>
    </source>
</evidence>
<dbReference type="EMBL" id="SGXC01000001">
    <property type="protein sequence ID" value="RZS84443.1"/>
    <property type="molecule type" value="Genomic_DNA"/>
</dbReference>
<protein>
    <submittedName>
        <fullName evidence="3">Tripartite-type tricarboxylate transporter receptor subunit TctC</fullName>
    </submittedName>
</protein>
<dbReference type="InterPro" id="IPR042100">
    <property type="entry name" value="Bug_dom1"/>
</dbReference>
<dbReference type="AlphaFoldDB" id="A0A4Q7NHU5"/>
<dbReference type="PANTHER" id="PTHR42928:SF5">
    <property type="entry name" value="BLR1237 PROTEIN"/>
    <property type="match status" value="1"/>
</dbReference>
<name>A0A4Q7NHU5_9BURK</name>
<dbReference type="Pfam" id="PF03401">
    <property type="entry name" value="TctC"/>
    <property type="match status" value="1"/>
</dbReference>
<organism evidence="3 4">
    <name type="scientific">Pigmentiphaga kullae</name>
    <dbReference type="NCBI Taxonomy" id="151784"/>
    <lineage>
        <taxon>Bacteria</taxon>
        <taxon>Pseudomonadati</taxon>
        <taxon>Pseudomonadota</taxon>
        <taxon>Betaproteobacteria</taxon>
        <taxon>Burkholderiales</taxon>
        <taxon>Alcaligenaceae</taxon>
        <taxon>Pigmentiphaga</taxon>
    </lineage>
</organism>
<dbReference type="SUPFAM" id="SSF53850">
    <property type="entry name" value="Periplasmic binding protein-like II"/>
    <property type="match status" value="1"/>
</dbReference>